<sequence length="520" mass="56102">MAVVLGAALVLCGALARRFPIAPAILLVLAGVLVGFAPHLREVQLPPEVVLLVFLPVLLYWESLTTSLREIRNNLRVVLLTSTVLVFVTAAAVAAVAHALGLAWGPAWVLGAALAPTDATAVGVLARRLPRRTVTTLRAESLINDGTALVIYGLAVGVTVGEEYLSPAHVSGLLVLAYGGGLLAGAAVGLLSWQVRRRMDDPMLENLAMLVTPFAAFLLAEAVHASGVLAVVACGLFLSQVTPRITGAVTRQTSVPFWTVTTTVISSSLFVLVGLQAHTAVRALPSASLGRAVVDILVVTAVVIGVRWAWLYTTPYLIRALDRRPEQRLRRVGARQRSVSAVSGFRGAVSLAAVLAVPQTLDSGAPFPDRDLIVVITSGVIVLTLLQALLLPRVVRFARLPPDDSVTEERRYAQVFIIDAAIDSLPETARELGVDEDIERRVRIEMEKRRQVAAADGPEADQVLRHDDQYANLHLALIARKREALLELRDERRIDDIVLRQVQSGLDVEEIRFSRPDPVE</sequence>
<evidence type="ECO:0000256" key="4">
    <source>
        <dbReference type="ARBA" id="ARBA00022692"/>
    </source>
</evidence>
<reference evidence="12 13" key="1">
    <citation type="submission" date="2016-10" db="EMBL/GenBank/DDBJ databases">
        <authorList>
            <person name="de Groot N.N."/>
        </authorList>
    </citation>
    <scope>NUCLEOTIDE SEQUENCE [LARGE SCALE GENOMIC DNA]</scope>
    <source>
        <strain evidence="12 13">CGMCC 4.3143</strain>
    </source>
</reference>
<evidence type="ECO:0000256" key="3">
    <source>
        <dbReference type="ARBA" id="ARBA00022475"/>
    </source>
</evidence>
<dbReference type="GO" id="GO:0098719">
    <property type="term" value="P:sodium ion import across plasma membrane"/>
    <property type="evidence" value="ECO:0007669"/>
    <property type="project" value="TreeGrafter"/>
</dbReference>
<feature type="transmembrane region" description="Helical" evidence="10">
    <location>
        <begin position="172"/>
        <end position="191"/>
    </location>
</feature>
<protein>
    <submittedName>
        <fullName evidence="12">Sodium/proton antiporter, CPA1 family</fullName>
    </submittedName>
</protein>
<dbReference type="GO" id="GO:0005886">
    <property type="term" value="C:plasma membrane"/>
    <property type="evidence" value="ECO:0007669"/>
    <property type="project" value="UniProtKB-SubCell"/>
</dbReference>
<evidence type="ECO:0000256" key="2">
    <source>
        <dbReference type="ARBA" id="ARBA00022448"/>
    </source>
</evidence>
<keyword evidence="7 10" id="KW-0406">Ion transport</keyword>
<keyword evidence="9 10" id="KW-0739">Sodium transport</keyword>
<keyword evidence="4 10" id="KW-0812">Transmembrane</keyword>
<evidence type="ECO:0000256" key="7">
    <source>
        <dbReference type="ARBA" id="ARBA00023065"/>
    </source>
</evidence>
<name>A0A1G7XN26_PSEOR</name>
<keyword evidence="2 10" id="KW-0813">Transport</keyword>
<dbReference type="Proteomes" id="UP000198967">
    <property type="component" value="Unassembled WGS sequence"/>
</dbReference>
<keyword evidence="5 10" id="KW-1133">Transmembrane helix</keyword>
<evidence type="ECO:0000313" key="13">
    <source>
        <dbReference type="Proteomes" id="UP000198967"/>
    </source>
</evidence>
<dbReference type="InterPro" id="IPR006153">
    <property type="entry name" value="Cation/H_exchanger_TM"/>
</dbReference>
<evidence type="ECO:0000259" key="11">
    <source>
        <dbReference type="Pfam" id="PF00999"/>
    </source>
</evidence>
<evidence type="ECO:0000256" key="10">
    <source>
        <dbReference type="RuleBase" id="RU366002"/>
    </source>
</evidence>
<dbReference type="PANTHER" id="PTHR10110">
    <property type="entry name" value="SODIUM/HYDROGEN EXCHANGER"/>
    <property type="match status" value="1"/>
</dbReference>
<comment type="similarity">
    <text evidence="10">Belongs to the monovalent cation:proton antiporter 1 (CPA1) transporter (TC 2.A.36) family.</text>
</comment>
<evidence type="ECO:0000256" key="6">
    <source>
        <dbReference type="ARBA" id="ARBA00023053"/>
    </source>
</evidence>
<evidence type="ECO:0000256" key="1">
    <source>
        <dbReference type="ARBA" id="ARBA00004651"/>
    </source>
</evidence>
<accession>A0A1G7XN26</accession>
<feature type="transmembrane region" description="Helical" evidence="10">
    <location>
        <begin position="372"/>
        <end position="391"/>
    </location>
</feature>
<keyword evidence="6 10" id="KW-0915">Sodium</keyword>
<dbReference type="Pfam" id="PF00999">
    <property type="entry name" value="Na_H_Exchanger"/>
    <property type="match status" value="1"/>
</dbReference>
<comment type="function">
    <text evidence="10">Na(+)/H(+) antiporter that extrudes sodium in exchange for external protons.</text>
</comment>
<keyword evidence="3 10" id="KW-1003">Cell membrane</keyword>
<keyword evidence="8 10" id="KW-0472">Membrane</keyword>
<dbReference type="EMBL" id="FNBE01000016">
    <property type="protein sequence ID" value="SDG85629.1"/>
    <property type="molecule type" value="Genomic_DNA"/>
</dbReference>
<keyword evidence="10" id="KW-0050">Antiport</keyword>
<dbReference type="GO" id="GO:0015385">
    <property type="term" value="F:sodium:proton antiporter activity"/>
    <property type="evidence" value="ECO:0007669"/>
    <property type="project" value="InterPro"/>
</dbReference>
<dbReference type="AlphaFoldDB" id="A0A1G7XN26"/>
<feature type="transmembrane region" description="Helical" evidence="10">
    <location>
        <begin position="296"/>
        <end position="318"/>
    </location>
</feature>
<organism evidence="12 13">
    <name type="scientific">Pseudonocardia oroxyli</name>
    <dbReference type="NCBI Taxonomy" id="366584"/>
    <lineage>
        <taxon>Bacteria</taxon>
        <taxon>Bacillati</taxon>
        <taxon>Actinomycetota</taxon>
        <taxon>Actinomycetes</taxon>
        <taxon>Pseudonocardiales</taxon>
        <taxon>Pseudonocardiaceae</taxon>
        <taxon>Pseudonocardia</taxon>
    </lineage>
</organism>
<dbReference type="NCBIfam" id="TIGR00831">
    <property type="entry name" value="a_cpa1"/>
    <property type="match status" value="1"/>
</dbReference>
<dbReference type="InterPro" id="IPR004705">
    <property type="entry name" value="Cation/H_exchanger_CPA1_bac"/>
</dbReference>
<evidence type="ECO:0000256" key="8">
    <source>
        <dbReference type="ARBA" id="ARBA00023136"/>
    </source>
</evidence>
<dbReference type="InterPro" id="IPR038770">
    <property type="entry name" value="Na+/solute_symporter_sf"/>
</dbReference>
<comment type="caution">
    <text evidence="10">Lacks conserved residue(s) required for the propagation of feature annotation.</text>
</comment>
<comment type="subcellular location">
    <subcellularLocation>
        <location evidence="1 10">Cell membrane</location>
        <topology evidence="1 10">Multi-pass membrane protein</topology>
    </subcellularLocation>
</comment>
<dbReference type="PANTHER" id="PTHR10110:SF86">
    <property type="entry name" value="SODIUM_HYDROGEN EXCHANGER 7"/>
    <property type="match status" value="1"/>
</dbReference>
<keyword evidence="13" id="KW-1185">Reference proteome</keyword>
<feature type="domain" description="Cation/H+ exchanger transmembrane" evidence="11">
    <location>
        <begin position="8"/>
        <end position="395"/>
    </location>
</feature>
<proteinExistence type="inferred from homology"/>
<evidence type="ECO:0000313" key="12">
    <source>
        <dbReference type="EMBL" id="SDG85629.1"/>
    </source>
</evidence>
<feature type="transmembrane region" description="Helical" evidence="10">
    <location>
        <begin position="255"/>
        <end position="276"/>
    </location>
</feature>
<feature type="transmembrane region" description="Helical" evidence="10">
    <location>
        <begin position="107"/>
        <end position="130"/>
    </location>
</feature>
<feature type="transmembrane region" description="Helical" evidence="10">
    <location>
        <begin position="339"/>
        <end position="360"/>
    </location>
</feature>
<dbReference type="Gene3D" id="1.20.1530.20">
    <property type="match status" value="1"/>
</dbReference>
<evidence type="ECO:0000256" key="9">
    <source>
        <dbReference type="ARBA" id="ARBA00023201"/>
    </source>
</evidence>
<dbReference type="STRING" id="366584.SAMN05216377_11635"/>
<feature type="transmembrane region" description="Helical" evidence="10">
    <location>
        <begin position="77"/>
        <end position="101"/>
    </location>
</feature>
<feature type="transmembrane region" description="Helical" evidence="10">
    <location>
        <begin position="142"/>
        <end position="160"/>
    </location>
</feature>
<gene>
    <name evidence="12" type="ORF">SAMN05216377_11635</name>
</gene>
<dbReference type="InterPro" id="IPR018422">
    <property type="entry name" value="Cation/H_exchanger_CPA1"/>
</dbReference>
<evidence type="ECO:0000256" key="5">
    <source>
        <dbReference type="ARBA" id="ARBA00022989"/>
    </source>
</evidence>
<feature type="transmembrane region" description="Helical" evidence="10">
    <location>
        <begin position="49"/>
        <end position="65"/>
    </location>
</feature>
<dbReference type="GO" id="GO:0015386">
    <property type="term" value="F:potassium:proton antiporter activity"/>
    <property type="evidence" value="ECO:0007669"/>
    <property type="project" value="TreeGrafter"/>
</dbReference>
<dbReference type="GO" id="GO:0051453">
    <property type="term" value="P:regulation of intracellular pH"/>
    <property type="evidence" value="ECO:0007669"/>
    <property type="project" value="TreeGrafter"/>
</dbReference>